<evidence type="ECO:0000256" key="1">
    <source>
        <dbReference type="SAM" id="MobiDB-lite"/>
    </source>
</evidence>
<dbReference type="EMBL" id="JACGWK010000016">
    <property type="protein sequence ID" value="KAL0310498.1"/>
    <property type="molecule type" value="Genomic_DNA"/>
</dbReference>
<reference evidence="2" key="1">
    <citation type="submission" date="2020-06" db="EMBL/GenBank/DDBJ databases">
        <authorList>
            <person name="Li T."/>
            <person name="Hu X."/>
            <person name="Zhang T."/>
            <person name="Song X."/>
            <person name="Zhang H."/>
            <person name="Dai N."/>
            <person name="Sheng W."/>
            <person name="Hou X."/>
            <person name="Wei L."/>
        </authorList>
    </citation>
    <scope>NUCLEOTIDE SEQUENCE</scope>
    <source>
        <strain evidence="2">G01</strain>
        <tissue evidence="2">Leaf</tissue>
    </source>
</reference>
<gene>
    <name evidence="2" type="ORF">Sangu_2344500</name>
</gene>
<name>A0AAW2KVG5_9LAMI</name>
<dbReference type="PANTHER" id="PTHR33526">
    <property type="entry name" value="OS07G0123800 PROTEIN"/>
    <property type="match status" value="1"/>
</dbReference>
<feature type="region of interest" description="Disordered" evidence="1">
    <location>
        <begin position="1"/>
        <end position="33"/>
    </location>
</feature>
<feature type="compositionally biased region" description="Basic and acidic residues" evidence="1">
    <location>
        <begin position="10"/>
        <end position="25"/>
    </location>
</feature>
<sequence>MTIAMKSHKGREELTSKEKEEKRQASSDYRSMTGSMKITENRWSRLRHYTIGAPKRFLRRARDLYVDSMVSFDGKVASANVVACPVTHISNLPKNFGRQNSTKSDDKKNLEELYRSISRKYNWSSTEFEKTGPNGRAWKINGHGVMDRSYSVALGKIGRIDEEQPCDFQDDGTMTNDILFTRSRSHAVETKNVFGRNLA</sequence>
<reference evidence="2" key="2">
    <citation type="journal article" date="2024" name="Plant">
        <title>Genomic evolution and insights into agronomic trait innovations of Sesamum species.</title>
        <authorList>
            <person name="Miao H."/>
            <person name="Wang L."/>
            <person name="Qu L."/>
            <person name="Liu H."/>
            <person name="Sun Y."/>
            <person name="Le M."/>
            <person name="Wang Q."/>
            <person name="Wei S."/>
            <person name="Zheng Y."/>
            <person name="Lin W."/>
            <person name="Duan Y."/>
            <person name="Cao H."/>
            <person name="Xiong S."/>
            <person name="Wang X."/>
            <person name="Wei L."/>
            <person name="Li C."/>
            <person name="Ma Q."/>
            <person name="Ju M."/>
            <person name="Zhao R."/>
            <person name="Li G."/>
            <person name="Mu C."/>
            <person name="Tian Q."/>
            <person name="Mei H."/>
            <person name="Zhang T."/>
            <person name="Gao T."/>
            <person name="Zhang H."/>
        </authorList>
    </citation>
    <scope>NUCLEOTIDE SEQUENCE</scope>
    <source>
        <strain evidence="2">G01</strain>
    </source>
</reference>
<accession>A0AAW2KVG5</accession>
<comment type="caution">
    <text evidence="2">The sequence shown here is derived from an EMBL/GenBank/DDBJ whole genome shotgun (WGS) entry which is preliminary data.</text>
</comment>
<dbReference type="AlphaFoldDB" id="A0AAW2KVG5"/>
<proteinExistence type="predicted"/>
<protein>
    <submittedName>
        <fullName evidence="2">Uncharacterized protein</fullName>
    </submittedName>
</protein>
<evidence type="ECO:0000313" key="2">
    <source>
        <dbReference type="EMBL" id="KAL0310498.1"/>
    </source>
</evidence>
<dbReference type="PANTHER" id="PTHR33526:SF4">
    <property type="entry name" value="OS07G0123800 PROTEIN"/>
    <property type="match status" value="1"/>
</dbReference>
<organism evidence="2">
    <name type="scientific">Sesamum angustifolium</name>
    <dbReference type="NCBI Taxonomy" id="2727405"/>
    <lineage>
        <taxon>Eukaryota</taxon>
        <taxon>Viridiplantae</taxon>
        <taxon>Streptophyta</taxon>
        <taxon>Embryophyta</taxon>
        <taxon>Tracheophyta</taxon>
        <taxon>Spermatophyta</taxon>
        <taxon>Magnoliopsida</taxon>
        <taxon>eudicotyledons</taxon>
        <taxon>Gunneridae</taxon>
        <taxon>Pentapetalae</taxon>
        <taxon>asterids</taxon>
        <taxon>lamiids</taxon>
        <taxon>Lamiales</taxon>
        <taxon>Pedaliaceae</taxon>
        <taxon>Sesamum</taxon>
    </lineage>
</organism>